<sequence>MLIPELIFSKKLGRDNRNSGKKSFNPRRFLVDHSKTLLNNVPNIRIQGPSVRTIPASSERVLELDVSPSRRDLDTRGIYRELSDADIGDAQAREMLGKTPTTAHIISLWKRSLDK</sequence>
<dbReference type="Proteomes" id="UP001239111">
    <property type="component" value="Chromosome 3"/>
</dbReference>
<evidence type="ECO:0000313" key="2">
    <source>
        <dbReference type="Proteomes" id="UP001239111"/>
    </source>
</evidence>
<protein>
    <submittedName>
        <fullName evidence="1">Uncharacterized protein</fullName>
    </submittedName>
</protein>
<proteinExistence type="predicted"/>
<accession>A0ACC2NTY9</accession>
<reference evidence="1" key="1">
    <citation type="submission" date="2023-04" db="EMBL/GenBank/DDBJ databases">
        <title>A chromosome-level genome assembly of the parasitoid wasp Eretmocerus hayati.</title>
        <authorList>
            <person name="Zhong Y."/>
            <person name="Liu S."/>
            <person name="Liu Y."/>
        </authorList>
    </citation>
    <scope>NUCLEOTIDE SEQUENCE</scope>
    <source>
        <strain evidence="1">ZJU_SS_LIU_2023</strain>
    </source>
</reference>
<name>A0ACC2NTY9_9HYME</name>
<comment type="caution">
    <text evidence="1">The sequence shown here is derived from an EMBL/GenBank/DDBJ whole genome shotgun (WGS) entry which is preliminary data.</text>
</comment>
<organism evidence="1 2">
    <name type="scientific">Eretmocerus hayati</name>
    <dbReference type="NCBI Taxonomy" id="131215"/>
    <lineage>
        <taxon>Eukaryota</taxon>
        <taxon>Metazoa</taxon>
        <taxon>Ecdysozoa</taxon>
        <taxon>Arthropoda</taxon>
        <taxon>Hexapoda</taxon>
        <taxon>Insecta</taxon>
        <taxon>Pterygota</taxon>
        <taxon>Neoptera</taxon>
        <taxon>Endopterygota</taxon>
        <taxon>Hymenoptera</taxon>
        <taxon>Apocrita</taxon>
        <taxon>Proctotrupomorpha</taxon>
        <taxon>Chalcidoidea</taxon>
        <taxon>Aphelinidae</taxon>
        <taxon>Aphelininae</taxon>
        <taxon>Eretmocerus</taxon>
    </lineage>
</organism>
<dbReference type="EMBL" id="CM056743">
    <property type="protein sequence ID" value="KAJ8674564.1"/>
    <property type="molecule type" value="Genomic_DNA"/>
</dbReference>
<keyword evidence="2" id="KW-1185">Reference proteome</keyword>
<evidence type="ECO:0000313" key="1">
    <source>
        <dbReference type="EMBL" id="KAJ8674564.1"/>
    </source>
</evidence>
<gene>
    <name evidence="1" type="ORF">QAD02_005826</name>
</gene>